<dbReference type="Proteomes" id="UP001238334">
    <property type="component" value="Chromosome"/>
</dbReference>
<dbReference type="KEGG" id="ppso:QPJ95_08245"/>
<gene>
    <name evidence="1" type="ORF">QPJ95_08245</name>
</gene>
<evidence type="ECO:0000313" key="2">
    <source>
        <dbReference type="Proteomes" id="UP001238334"/>
    </source>
</evidence>
<sequence length="89" mass="10409">MDQGIDDKPIRKAYEAGYFRLDPYKGDHSKAATTRDTPIDFKVAIEGFRPEELTRRERQILDFSANREPVWGIHWTVLHPQPRSDSRPN</sequence>
<organism evidence="1 2">
    <name type="scientific">Parasedimentitalea psychrophila</name>
    <dbReference type="NCBI Taxonomy" id="2997337"/>
    <lineage>
        <taxon>Bacteria</taxon>
        <taxon>Pseudomonadati</taxon>
        <taxon>Pseudomonadota</taxon>
        <taxon>Alphaproteobacteria</taxon>
        <taxon>Rhodobacterales</taxon>
        <taxon>Paracoccaceae</taxon>
        <taxon>Parasedimentitalea</taxon>
    </lineage>
</organism>
<dbReference type="RefSeq" id="WP_270917330.1">
    <property type="nucleotide sequence ID" value="NZ_CP127247.1"/>
</dbReference>
<proteinExistence type="predicted"/>
<keyword evidence="2" id="KW-1185">Reference proteome</keyword>
<name>A0A9Y2L2E3_9RHOB</name>
<protein>
    <submittedName>
        <fullName evidence="1">Uncharacterized protein</fullName>
    </submittedName>
</protein>
<reference evidence="1 2" key="1">
    <citation type="submission" date="2023-06" db="EMBL/GenBank/DDBJ databases">
        <title>Parasedimentitalea psychrophila sp. nov., a psychrophilic bacterium isolated from deep-sea sediment.</title>
        <authorList>
            <person name="Li A."/>
        </authorList>
    </citation>
    <scope>NUCLEOTIDE SEQUENCE [LARGE SCALE GENOMIC DNA]</scope>
    <source>
        <strain evidence="1 2">QS115</strain>
    </source>
</reference>
<dbReference type="EMBL" id="CP127247">
    <property type="protein sequence ID" value="WIY26888.1"/>
    <property type="molecule type" value="Genomic_DNA"/>
</dbReference>
<dbReference type="AlphaFoldDB" id="A0A9Y2L2E3"/>
<evidence type="ECO:0000313" key="1">
    <source>
        <dbReference type="EMBL" id="WIY26888.1"/>
    </source>
</evidence>
<accession>A0A9Y2L2E3</accession>